<protein>
    <recommendedName>
        <fullName evidence="6">Thioredoxin domain-containing protein</fullName>
    </recommendedName>
</protein>
<feature type="domain" description="Thioredoxin" evidence="6">
    <location>
        <begin position="244"/>
        <end position="360"/>
    </location>
</feature>
<gene>
    <name evidence="7" type="ORF">Vbra_1490</name>
</gene>
<feature type="compositionally biased region" description="Low complexity" evidence="4">
    <location>
        <begin position="544"/>
        <end position="557"/>
    </location>
</feature>
<dbReference type="CDD" id="cd02947">
    <property type="entry name" value="TRX_family"/>
    <property type="match status" value="1"/>
</dbReference>
<sequence length="723" mass="78205">MRASSVCLLISLLPFIKASSETGTLTVPLRQRAWGVPMALQGREGSSGRIDPSIQAGYYAIDTQGEDLIEEGEQQAMEKIAMERLTLAAANWLRQKGWSPSVVDAAVREIGIAPALTSLQDAAIAKRPQDVAVREAIEAIGQQADSLLTRQEQQLQRVFEDKVTRKVRRGVDEQTAREGVIKAWQTAAGVGGVSTRRVMAMIRRRTTSDPDYRSFVSEGQDSLGRTTATLKGKGRAAAPASGGGRMPEPAEKNSVIFEPEESELQRLVIESPVPVLIDVYADWCGPCQQLKPILEDVVTQFGGMFRLVKINSDKHKSLSQCLEVEGLPTLLSVIDGDIVEKSTGVGGSDQLQALITRLAQRQPELSQKEKLQPVSRRFSSMCGRAAFGFAKSEKLDYDIKKQLDQLLKAPGMTSDKAQETVRILSIYLKNVARHPQDPKYRRINLLNAKAAETVAPYPPALAILRLVGFQDSADVSAGAPVAMSYESRNLAPVTAAYKTLTAWKAKQVSGDVVGMPIPLPHRHRAQYQQEERGVDVEEHPPETTPTAPAAPAVMTTPEPMPIAAGTSQQMECGTDGVCRPRTGTPLPATQDEQQHQPSSADASDFLRRTAMLRRQRQEQAEGAEATAVDESTSPSQPPPSRRPKLRRSPAAKKEATLWSSGILQSDDRKGKGNLYFGGDSTLVEAPSEAPQPAPDDAGGEGKEQGGQTDEGNDQGEGSEGGSK</sequence>
<dbReference type="AlphaFoldDB" id="A0A0G4E8P0"/>
<dbReference type="VEuPathDB" id="CryptoDB:Vbra_1490"/>
<dbReference type="InterPro" id="IPR013766">
    <property type="entry name" value="Thioredoxin_domain"/>
</dbReference>
<feature type="signal peptide" evidence="5">
    <location>
        <begin position="1"/>
        <end position="18"/>
    </location>
</feature>
<dbReference type="GO" id="GO:0015035">
    <property type="term" value="F:protein-disulfide reductase activity"/>
    <property type="evidence" value="ECO:0007669"/>
    <property type="project" value="TreeGrafter"/>
</dbReference>
<evidence type="ECO:0000313" key="7">
    <source>
        <dbReference type="EMBL" id="CEL91887.1"/>
    </source>
</evidence>
<dbReference type="InterPro" id="IPR018997">
    <property type="entry name" value="PUB_domain"/>
</dbReference>
<dbReference type="SUPFAM" id="SSF52833">
    <property type="entry name" value="Thioredoxin-like"/>
    <property type="match status" value="1"/>
</dbReference>
<evidence type="ECO:0000259" key="6">
    <source>
        <dbReference type="PROSITE" id="PS51352"/>
    </source>
</evidence>
<keyword evidence="3" id="KW-1015">Disulfide bond</keyword>
<evidence type="ECO:0000256" key="4">
    <source>
        <dbReference type="SAM" id="MobiDB-lite"/>
    </source>
</evidence>
<evidence type="ECO:0000256" key="3">
    <source>
        <dbReference type="ARBA" id="ARBA00023157"/>
    </source>
</evidence>
<feature type="chain" id="PRO_5005186849" description="Thioredoxin domain-containing protein" evidence="5">
    <location>
        <begin position="19"/>
        <end position="723"/>
    </location>
</feature>
<dbReference type="InterPro" id="IPR036249">
    <property type="entry name" value="Thioredoxin-like_sf"/>
</dbReference>
<dbReference type="Proteomes" id="UP000041254">
    <property type="component" value="Unassembled WGS sequence"/>
</dbReference>
<keyword evidence="5" id="KW-0732">Signal</keyword>
<feature type="region of interest" description="Disordered" evidence="4">
    <location>
        <begin position="526"/>
        <end position="723"/>
    </location>
</feature>
<dbReference type="PROSITE" id="PS51352">
    <property type="entry name" value="THIOREDOXIN_2"/>
    <property type="match status" value="1"/>
</dbReference>
<feature type="compositionally biased region" description="Basic residues" evidence="4">
    <location>
        <begin position="641"/>
        <end position="650"/>
    </location>
</feature>
<dbReference type="PANTHER" id="PTHR45663:SF11">
    <property type="entry name" value="GEO12009P1"/>
    <property type="match status" value="1"/>
</dbReference>
<dbReference type="SUPFAM" id="SSF143503">
    <property type="entry name" value="PUG domain-like"/>
    <property type="match status" value="1"/>
</dbReference>
<dbReference type="InterPro" id="IPR017937">
    <property type="entry name" value="Thioredoxin_CS"/>
</dbReference>
<feature type="compositionally biased region" description="Basic and acidic residues" evidence="4">
    <location>
        <begin position="529"/>
        <end position="541"/>
    </location>
</feature>
<evidence type="ECO:0000313" key="8">
    <source>
        <dbReference type="Proteomes" id="UP000041254"/>
    </source>
</evidence>
<proteinExistence type="predicted"/>
<dbReference type="Gene3D" id="1.20.58.2190">
    <property type="match status" value="1"/>
</dbReference>
<dbReference type="Pfam" id="PF00085">
    <property type="entry name" value="Thioredoxin"/>
    <property type="match status" value="1"/>
</dbReference>
<evidence type="ECO:0000256" key="2">
    <source>
        <dbReference type="ARBA" id="ARBA00022982"/>
    </source>
</evidence>
<dbReference type="InterPro" id="IPR036339">
    <property type="entry name" value="PUB-like_dom_sf"/>
</dbReference>
<evidence type="ECO:0000256" key="5">
    <source>
        <dbReference type="SAM" id="SignalP"/>
    </source>
</evidence>
<dbReference type="SMART" id="SM00580">
    <property type="entry name" value="PUG"/>
    <property type="match status" value="1"/>
</dbReference>
<feature type="region of interest" description="Disordered" evidence="4">
    <location>
        <begin position="210"/>
        <end position="250"/>
    </location>
</feature>
<dbReference type="InParanoid" id="A0A0G4E8P0"/>
<dbReference type="PROSITE" id="PS00194">
    <property type="entry name" value="THIOREDOXIN_1"/>
    <property type="match status" value="1"/>
</dbReference>
<dbReference type="PANTHER" id="PTHR45663">
    <property type="entry name" value="GEO12009P1"/>
    <property type="match status" value="1"/>
</dbReference>
<name>A0A0G4E8P0_VITBC</name>
<dbReference type="EMBL" id="CDMY01000027">
    <property type="protein sequence ID" value="CEL91887.1"/>
    <property type="molecule type" value="Genomic_DNA"/>
</dbReference>
<keyword evidence="1" id="KW-0813">Transport</keyword>
<dbReference type="CDD" id="cd09212">
    <property type="entry name" value="PUB"/>
    <property type="match status" value="1"/>
</dbReference>
<evidence type="ECO:0000256" key="1">
    <source>
        <dbReference type="ARBA" id="ARBA00022448"/>
    </source>
</evidence>
<dbReference type="GO" id="GO:0005737">
    <property type="term" value="C:cytoplasm"/>
    <property type="evidence" value="ECO:0007669"/>
    <property type="project" value="TreeGrafter"/>
</dbReference>
<dbReference type="OrthoDB" id="2121326at2759"/>
<reference evidence="7 8" key="1">
    <citation type="submission" date="2014-11" db="EMBL/GenBank/DDBJ databases">
        <authorList>
            <person name="Zhu J."/>
            <person name="Qi W."/>
            <person name="Song R."/>
        </authorList>
    </citation>
    <scope>NUCLEOTIDE SEQUENCE [LARGE SCALE GENOMIC DNA]</scope>
</reference>
<keyword evidence="8" id="KW-1185">Reference proteome</keyword>
<accession>A0A0G4E8P0</accession>
<dbReference type="Pfam" id="PF09409">
    <property type="entry name" value="PUB"/>
    <property type="match status" value="1"/>
</dbReference>
<feature type="compositionally biased region" description="Polar residues" evidence="4">
    <location>
        <begin position="217"/>
        <end position="229"/>
    </location>
</feature>
<dbReference type="STRING" id="1169540.A0A0G4E8P0"/>
<keyword evidence="2" id="KW-0249">Electron transport</keyword>
<dbReference type="Gene3D" id="3.40.30.10">
    <property type="entry name" value="Glutaredoxin"/>
    <property type="match status" value="1"/>
</dbReference>
<organism evidence="7 8">
    <name type="scientific">Vitrella brassicaformis (strain CCMP3155)</name>
    <dbReference type="NCBI Taxonomy" id="1169540"/>
    <lineage>
        <taxon>Eukaryota</taxon>
        <taxon>Sar</taxon>
        <taxon>Alveolata</taxon>
        <taxon>Colpodellida</taxon>
        <taxon>Vitrellaceae</taxon>
        <taxon>Vitrella</taxon>
    </lineage>
</organism>